<dbReference type="AlphaFoldDB" id="A0A8X7C932"/>
<accession>A0A8X7C932</accession>
<dbReference type="EMBL" id="BMAV01011782">
    <property type="protein sequence ID" value="GFY57842.1"/>
    <property type="molecule type" value="Genomic_DNA"/>
</dbReference>
<evidence type="ECO:0000313" key="2">
    <source>
        <dbReference type="Proteomes" id="UP000886998"/>
    </source>
</evidence>
<keyword evidence="2" id="KW-1185">Reference proteome</keyword>
<comment type="caution">
    <text evidence="1">The sequence shown here is derived from an EMBL/GenBank/DDBJ whole genome shotgun (WGS) entry which is preliminary data.</text>
</comment>
<dbReference type="Proteomes" id="UP000886998">
    <property type="component" value="Unassembled WGS sequence"/>
</dbReference>
<dbReference type="OrthoDB" id="6426269at2759"/>
<protein>
    <submittedName>
        <fullName evidence="1">Uncharacterized protein</fullName>
    </submittedName>
</protein>
<evidence type="ECO:0000313" key="1">
    <source>
        <dbReference type="EMBL" id="GFY57842.1"/>
    </source>
</evidence>
<proteinExistence type="predicted"/>
<organism evidence="1 2">
    <name type="scientific">Trichonephila inaurata madagascariensis</name>
    <dbReference type="NCBI Taxonomy" id="2747483"/>
    <lineage>
        <taxon>Eukaryota</taxon>
        <taxon>Metazoa</taxon>
        <taxon>Ecdysozoa</taxon>
        <taxon>Arthropoda</taxon>
        <taxon>Chelicerata</taxon>
        <taxon>Arachnida</taxon>
        <taxon>Araneae</taxon>
        <taxon>Araneomorphae</taxon>
        <taxon>Entelegynae</taxon>
        <taxon>Araneoidea</taxon>
        <taxon>Nephilidae</taxon>
        <taxon>Trichonephila</taxon>
        <taxon>Trichonephila inaurata</taxon>
    </lineage>
</organism>
<gene>
    <name evidence="1" type="primary">AVEN_244064_1</name>
    <name evidence="1" type="ORF">TNIN_166961</name>
</gene>
<name>A0A8X7C932_9ARAC</name>
<sequence length="130" mass="15588">MAADNSILEVELKNQLEDLKQTLHMKGVKTLSRKQYGLLKLLTQRKQIRLLENQIKELEPTVTMLYSPQHVLKDNQIKGYLVYLLQLKEFFSREVETKKEIIRQREDQVRPWLNIVMQLQWEKQFFCSAL</sequence>
<reference evidence="1" key="1">
    <citation type="submission" date="2020-08" db="EMBL/GenBank/DDBJ databases">
        <title>Multicomponent nature underlies the extraordinary mechanical properties of spider dragline silk.</title>
        <authorList>
            <person name="Kono N."/>
            <person name="Nakamura H."/>
            <person name="Mori M."/>
            <person name="Yoshida Y."/>
            <person name="Ohtoshi R."/>
            <person name="Malay A.D."/>
            <person name="Moran D.A.P."/>
            <person name="Tomita M."/>
            <person name="Numata K."/>
            <person name="Arakawa K."/>
        </authorList>
    </citation>
    <scope>NUCLEOTIDE SEQUENCE</scope>
</reference>